<dbReference type="Proteomes" id="UP001204798">
    <property type="component" value="Unassembled WGS sequence"/>
</dbReference>
<feature type="transmembrane region" description="Helical" evidence="1">
    <location>
        <begin position="45"/>
        <end position="66"/>
    </location>
</feature>
<feature type="transmembrane region" description="Helical" evidence="1">
    <location>
        <begin position="78"/>
        <end position="99"/>
    </location>
</feature>
<keyword evidence="1" id="KW-1133">Transmembrane helix</keyword>
<evidence type="ECO:0000313" key="2">
    <source>
        <dbReference type="EMBL" id="MCS3918986.1"/>
    </source>
</evidence>
<keyword evidence="1" id="KW-0472">Membrane</keyword>
<proteinExistence type="predicted"/>
<gene>
    <name evidence="2" type="ORF">M2350_001386</name>
</gene>
<feature type="transmembrane region" description="Helical" evidence="1">
    <location>
        <begin position="111"/>
        <end position="135"/>
    </location>
</feature>
<evidence type="ECO:0000256" key="1">
    <source>
        <dbReference type="SAM" id="Phobius"/>
    </source>
</evidence>
<keyword evidence="3" id="KW-1185">Reference proteome</keyword>
<comment type="caution">
    <text evidence="2">The sequence shown here is derived from an EMBL/GenBank/DDBJ whole genome shotgun (WGS) entry which is preliminary data.</text>
</comment>
<organism evidence="2 3">
    <name type="scientific">Candidatus Fervidibacter sacchari</name>
    <dbReference type="NCBI Taxonomy" id="1448929"/>
    <lineage>
        <taxon>Bacteria</taxon>
        <taxon>Candidatus Fervidibacterota</taxon>
        <taxon>Candidatus Fervidibacter</taxon>
    </lineage>
</organism>
<name>A0ABT2ENG9_9BACT</name>
<dbReference type="RefSeq" id="WP_259095070.1">
    <property type="nucleotide sequence ID" value="NZ_CP130454.1"/>
</dbReference>
<sequence>MRAIRQSQRYWLFVRLMLPLFLLLMLSDLTNRLNFEEWHERVKDALLFATLVLVALNIFVLVLSFVQRYGWRKLLFWNAFYFTCAFVLLFAALNIAAFLGGFNTEGRIDWVGLLVISAVLGQILAWFGIMMHLLIDNS</sequence>
<reference evidence="2 3" key="1">
    <citation type="submission" date="2022-08" db="EMBL/GenBank/DDBJ databases">
        <title>Bacterial and archaeal communities from various locations to study Microbial Dark Matter (Phase II).</title>
        <authorList>
            <person name="Stepanauskas R."/>
        </authorList>
    </citation>
    <scope>NUCLEOTIDE SEQUENCE [LARGE SCALE GENOMIC DNA]</scope>
    <source>
        <strain evidence="2 3">PD1</strain>
    </source>
</reference>
<evidence type="ECO:0000313" key="3">
    <source>
        <dbReference type="Proteomes" id="UP001204798"/>
    </source>
</evidence>
<feature type="transmembrane region" description="Helical" evidence="1">
    <location>
        <begin position="12"/>
        <end position="33"/>
    </location>
</feature>
<accession>A0ABT2ENG9</accession>
<dbReference type="EMBL" id="JANUCP010000002">
    <property type="protein sequence ID" value="MCS3918986.1"/>
    <property type="molecule type" value="Genomic_DNA"/>
</dbReference>
<protein>
    <submittedName>
        <fullName evidence="2">Magnesium-transporting ATPase (P-type)</fullName>
    </submittedName>
</protein>
<keyword evidence="1" id="KW-0812">Transmembrane</keyword>